<dbReference type="Proteomes" id="UP000054324">
    <property type="component" value="Unassembled WGS sequence"/>
</dbReference>
<evidence type="ECO:0000256" key="1">
    <source>
        <dbReference type="SAM" id="MobiDB-lite"/>
    </source>
</evidence>
<accession>A0A074ZCH2</accession>
<proteinExistence type="predicted"/>
<gene>
    <name evidence="2" type="ORF">T265_10648</name>
</gene>
<dbReference type="CTD" id="20324816"/>
<protein>
    <submittedName>
        <fullName evidence="2">Uncharacterized protein</fullName>
    </submittedName>
</protein>
<dbReference type="KEGG" id="ovi:T265_10648"/>
<dbReference type="OrthoDB" id="3945418at2759"/>
<sequence length="231" mass="26157">MAQRLECEFTDRRVRGLGDLAVSQHSCFLLVAWHLAPKCRPPELQPALRIFYSSRRKNRNRIPSPSSSSSSDDVLCLSESDRDNEYPDMTEIVLSEYELSLAPLSEDKPSYPEILIQQLRVHPYSQKQLQTASRIGTKWLSDQSARLLTERSSVRTRPLPLDFPCLGLGNLTVSQPLCNLRDKNSHSTVTTFRYLPDMSCDGSTEAEVPPGCPSLDSSSRYFRVGFEPRTF</sequence>
<dbReference type="AlphaFoldDB" id="A0A074ZCH2"/>
<keyword evidence="3" id="KW-1185">Reference proteome</keyword>
<organism evidence="2 3">
    <name type="scientific">Opisthorchis viverrini</name>
    <name type="common">Southeast Asian liver fluke</name>
    <dbReference type="NCBI Taxonomy" id="6198"/>
    <lineage>
        <taxon>Eukaryota</taxon>
        <taxon>Metazoa</taxon>
        <taxon>Spiralia</taxon>
        <taxon>Lophotrochozoa</taxon>
        <taxon>Platyhelminthes</taxon>
        <taxon>Trematoda</taxon>
        <taxon>Digenea</taxon>
        <taxon>Opisthorchiida</taxon>
        <taxon>Opisthorchiata</taxon>
        <taxon>Opisthorchiidae</taxon>
        <taxon>Opisthorchis</taxon>
    </lineage>
</organism>
<reference evidence="2 3" key="1">
    <citation type="submission" date="2013-11" db="EMBL/GenBank/DDBJ databases">
        <title>Opisthorchis viverrini - life in the bile duct.</title>
        <authorList>
            <person name="Young N.D."/>
            <person name="Nagarajan N."/>
            <person name="Lin S.J."/>
            <person name="Korhonen P.K."/>
            <person name="Jex A.R."/>
            <person name="Hall R.S."/>
            <person name="Safavi-Hemami H."/>
            <person name="Kaewkong W."/>
            <person name="Bertrand D."/>
            <person name="Gao S."/>
            <person name="Seet Q."/>
            <person name="Wongkham S."/>
            <person name="Teh B.T."/>
            <person name="Wongkham C."/>
            <person name="Intapan P.M."/>
            <person name="Maleewong W."/>
            <person name="Yang X."/>
            <person name="Hu M."/>
            <person name="Wang Z."/>
            <person name="Hofmann A."/>
            <person name="Sternberg P.W."/>
            <person name="Tan P."/>
            <person name="Wang J."/>
            <person name="Gasser R.B."/>
        </authorList>
    </citation>
    <scope>NUCLEOTIDE SEQUENCE [LARGE SCALE GENOMIC DNA]</scope>
</reference>
<dbReference type="GeneID" id="20324816"/>
<evidence type="ECO:0000313" key="2">
    <source>
        <dbReference type="EMBL" id="KER20900.1"/>
    </source>
</evidence>
<name>A0A074ZCH2_OPIVI</name>
<dbReference type="EMBL" id="KL597011">
    <property type="protein sequence ID" value="KER20900.1"/>
    <property type="molecule type" value="Genomic_DNA"/>
</dbReference>
<evidence type="ECO:0000313" key="3">
    <source>
        <dbReference type="Proteomes" id="UP000054324"/>
    </source>
</evidence>
<feature type="compositionally biased region" description="Low complexity" evidence="1">
    <location>
        <begin position="61"/>
        <end position="71"/>
    </location>
</feature>
<feature type="region of interest" description="Disordered" evidence="1">
    <location>
        <begin position="58"/>
        <end position="82"/>
    </location>
</feature>
<dbReference type="RefSeq" id="XP_009175356.1">
    <property type="nucleotide sequence ID" value="XM_009177092.1"/>
</dbReference>